<evidence type="ECO:0000313" key="3">
    <source>
        <dbReference type="Proteomes" id="UP001159428"/>
    </source>
</evidence>
<feature type="transmembrane region" description="Helical" evidence="1">
    <location>
        <begin position="811"/>
        <end position="829"/>
    </location>
</feature>
<keyword evidence="1" id="KW-0812">Transmembrane</keyword>
<feature type="non-terminal residue" evidence="2">
    <location>
        <position position="1"/>
    </location>
</feature>
<dbReference type="Proteomes" id="UP001159428">
    <property type="component" value="Unassembled WGS sequence"/>
</dbReference>
<evidence type="ECO:0000313" key="2">
    <source>
        <dbReference type="EMBL" id="CAH3104737.1"/>
    </source>
</evidence>
<feature type="transmembrane region" description="Helical" evidence="1">
    <location>
        <begin position="1018"/>
        <end position="1042"/>
    </location>
</feature>
<proteinExistence type="predicted"/>
<dbReference type="EMBL" id="CALNXJ010000009">
    <property type="protein sequence ID" value="CAH3104737.1"/>
    <property type="molecule type" value="Genomic_DNA"/>
</dbReference>
<keyword evidence="1" id="KW-0472">Membrane</keyword>
<feature type="transmembrane region" description="Helical" evidence="1">
    <location>
        <begin position="1213"/>
        <end position="1232"/>
    </location>
</feature>
<dbReference type="AlphaFoldDB" id="A0AAU9WC24"/>
<name>A0AAU9WC24_9CNID</name>
<accession>A0AAU9WC24</accession>
<dbReference type="InterPro" id="IPR011050">
    <property type="entry name" value="Pectin_lyase_fold/virulence"/>
</dbReference>
<feature type="transmembrane region" description="Helical" evidence="1">
    <location>
        <begin position="1138"/>
        <end position="1156"/>
    </location>
</feature>
<feature type="transmembrane region" description="Helical" evidence="1">
    <location>
        <begin position="1048"/>
        <end position="1071"/>
    </location>
</feature>
<comment type="caution">
    <text evidence="2">The sequence shown here is derived from an EMBL/GenBank/DDBJ whole genome shotgun (WGS) entry which is preliminary data.</text>
</comment>
<reference evidence="2 3" key="1">
    <citation type="submission" date="2022-05" db="EMBL/GenBank/DDBJ databases">
        <authorList>
            <consortium name="Genoscope - CEA"/>
            <person name="William W."/>
        </authorList>
    </citation>
    <scope>NUCLEOTIDE SEQUENCE [LARGE SCALE GENOMIC DNA]</scope>
</reference>
<sequence length="1269" mass="143327">KNVYVSSSEGIDSAKCGPKILPCRTLARGIESADRNAHIFLDGTFSSHTCGRIRNRKKNIKRGEDYRTVNGIWEFVAYRPRALVNCGDYLWFAAISLNRQKFKVKFTGIVFFNTSMTFIDTSVEFDNCTFSRSIHPLNLWLSPGANVTLVVKNSYFFNNLGGIHLRQLQLDTLAKYESLGFAKHHENPPPRMDNRGRYLPLPVGIDIFCSDTIFSKNTGPLFENTINSSQTNELYHRITLVKNSAPSNSLYISKAKFHKALFDGLVCTDNIDTQCININSKEVSLGISRSNIGGNTANDDQDADLRGQSHSLVSPWASVFIIAVSGQVNVFDTAWKNDASCFYLKCTCNVNFTKVNTTGSTSKNAVIILSGDEAMNDDFGSTEMKIHLERCIFRLNEKNHIKVVSKLPFLHLVLNDVKINGEQMEKSGTNSVLDVQIEKTALGSSIRLHDFEVTNAVCSTSVVFRIYSNNPNNVEIVNSVFRKIRSAFTNGYLSSPLSIFMPKDILIKGKDCNNSYLRFSYINTITILNTTFKDNIGRSTGGVLLYSGNVTIRGCYFENNYAIKSGGHVRVEDQHAMLKIENSILKQTSTETIFNGETFTHHASVYSESLGSLQLRKTLIVAELDKDSYRLLSVVRAGLVEFDNFSKIQCAIGSVLRVDNFSHFMFVPSSSENPECWLKIAVMTISCHQCLAGFYSLQRGEIQGLPKKEVLASSDLFCSPCPYGANCSRNIEAKPNFWGYPELDDPNSLKFVHCPAQYCRPGGKEDKTDSSVYNSCRGNRDGVMCGRCKIGYTETLFSKKCKRIDKCKDHWIWPLAIIYGVVMALLFIHKPPIIRFLVKNILWFANSSRNRTEYTSLEEADHYNKGYKKIIFHFYQISSYLNIEPISDAIKNTADVVKEAAPLVTFFSGIFNFIPTVSSEGFGCPFPGLNVVTKELILSSGVFATLISVQAILILNFTWNRLRGRPDPPLAPYVAATLETLLLGCATLANTALKLLTCVPVLGERRLYYDGNIKCWQWWHCFFLFYVVIFLLPFIAVIYWGAMKLQRGLISVGHFIGACFFPLGFISLWIIQKLFYPRNQRQCQEVSLSETRVEVLKVLHNSFRPPSRRKGGSLHWESVLIGRRFLLLSYQVFFPDPLIRLFFMDITCLFVFAWHLTVKPFRDRKANVIEAISLAFLVVIATINLIQANFLSAGVNPQGPVKRHVIMLQQVEIFLLAIVPLLLGFLCMFAVVSQLARILVLLIGIVRFVFRRVITLIFIRRVTSRRYRY</sequence>
<dbReference type="SUPFAM" id="SSF51126">
    <property type="entry name" value="Pectin lyase-like"/>
    <property type="match status" value="1"/>
</dbReference>
<feature type="transmembrane region" description="Helical" evidence="1">
    <location>
        <begin position="936"/>
        <end position="959"/>
    </location>
</feature>
<gene>
    <name evidence="2" type="ORF">PMEA_00034864</name>
</gene>
<protein>
    <submittedName>
        <fullName evidence="2">Uncharacterized protein</fullName>
    </submittedName>
</protein>
<organism evidence="2 3">
    <name type="scientific">Pocillopora meandrina</name>
    <dbReference type="NCBI Taxonomy" id="46732"/>
    <lineage>
        <taxon>Eukaryota</taxon>
        <taxon>Metazoa</taxon>
        <taxon>Cnidaria</taxon>
        <taxon>Anthozoa</taxon>
        <taxon>Hexacorallia</taxon>
        <taxon>Scleractinia</taxon>
        <taxon>Astrocoeniina</taxon>
        <taxon>Pocilloporidae</taxon>
        <taxon>Pocillopora</taxon>
    </lineage>
</organism>
<keyword evidence="1" id="KW-1133">Transmembrane helix</keyword>
<evidence type="ECO:0000256" key="1">
    <source>
        <dbReference type="SAM" id="Phobius"/>
    </source>
</evidence>
<feature type="transmembrane region" description="Helical" evidence="1">
    <location>
        <begin position="1168"/>
        <end position="1192"/>
    </location>
</feature>
<keyword evidence="3" id="KW-1185">Reference proteome</keyword>
<feature type="transmembrane region" description="Helical" evidence="1">
    <location>
        <begin position="1238"/>
        <end position="1259"/>
    </location>
</feature>